<dbReference type="PROSITE" id="PS50968">
    <property type="entry name" value="BIOTINYL_LIPOYL"/>
    <property type="match status" value="1"/>
</dbReference>
<evidence type="ECO:0000313" key="4">
    <source>
        <dbReference type="Proteomes" id="UP000319836"/>
    </source>
</evidence>
<evidence type="ECO:0000259" key="2">
    <source>
        <dbReference type="PROSITE" id="PS50968"/>
    </source>
</evidence>
<dbReference type="FunFam" id="2.40.50.100:FF:000003">
    <property type="entry name" value="Acetyl-CoA carboxylase biotin carboxyl carrier protein"/>
    <property type="match status" value="1"/>
</dbReference>
<feature type="domain" description="Lipoyl-binding" evidence="2">
    <location>
        <begin position="1"/>
        <end position="63"/>
    </location>
</feature>
<dbReference type="EMBL" id="VBPA01000160">
    <property type="protein sequence ID" value="TMQ71022.1"/>
    <property type="molecule type" value="Genomic_DNA"/>
</dbReference>
<dbReference type="Pfam" id="PF00364">
    <property type="entry name" value="Biotin_lipoyl"/>
    <property type="match status" value="1"/>
</dbReference>
<dbReference type="PANTHER" id="PTHR45266">
    <property type="entry name" value="OXALOACETATE DECARBOXYLASE ALPHA CHAIN"/>
    <property type="match status" value="1"/>
</dbReference>
<comment type="caution">
    <text evidence="3">The sequence shown here is derived from an EMBL/GenBank/DDBJ whole genome shotgun (WGS) entry which is preliminary data.</text>
</comment>
<dbReference type="CDD" id="cd06850">
    <property type="entry name" value="biotinyl_domain"/>
    <property type="match status" value="1"/>
</dbReference>
<protein>
    <recommendedName>
        <fullName evidence="2">Lipoyl-binding domain-containing protein</fullName>
    </recommendedName>
</protein>
<reference evidence="3 4" key="1">
    <citation type="journal article" date="2019" name="Nat. Microbiol.">
        <title>Mediterranean grassland soil C-N compound turnover is dependent on rainfall and depth, and is mediated by genomically divergent microorganisms.</title>
        <authorList>
            <person name="Diamond S."/>
            <person name="Andeer P.F."/>
            <person name="Li Z."/>
            <person name="Crits-Christoph A."/>
            <person name="Burstein D."/>
            <person name="Anantharaman K."/>
            <person name="Lane K.R."/>
            <person name="Thomas B.C."/>
            <person name="Pan C."/>
            <person name="Northen T.R."/>
            <person name="Banfield J.F."/>
        </authorList>
    </citation>
    <scope>NUCLEOTIDE SEQUENCE [LARGE SCALE GENOMIC DNA]</scope>
    <source>
        <strain evidence="3">WS_10</strain>
    </source>
</reference>
<gene>
    <name evidence="3" type="ORF">E6K80_06810</name>
</gene>
<dbReference type="InterPro" id="IPR011053">
    <property type="entry name" value="Single_hybrid_motif"/>
</dbReference>
<dbReference type="PANTHER" id="PTHR45266:SF3">
    <property type="entry name" value="OXALOACETATE DECARBOXYLASE ALPHA CHAIN"/>
    <property type="match status" value="1"/>
</dbReference>
<name>A0A538U545_UNCEI</name>
<dbReference type="InterPro" id="IPR050709">
    <property type="entry name" value="Biotin_Carboxyl_Carrier/Decarb"/>
</dbReference>
<proteinExistence type="predicted"/>
<evidence type="ECO:0000313" key="3">
    <source>
        <dbReference type="EMBL" id="TMQ71022.1"/>
    </source>
</evidence>
<evidence type="ECO:0000256" key="1">
    <source>
        <dbReference type="ARBA" id="ARBA00023267"/>
    </source>
</evidence>
<keyword evidence="1" id="KW-0092">Biotin</keyword>
<dbReference type="Gene3D" id="2.40.50.100">
    <property type="match status" value="1"/>
</dbReference>
<organism evidence="3 4">
    <name type="scientific">Eiseniibacteriota bacterium</name>
    <dbReference type="NCBI Taxonomy" id="2212470"/>
    <lineage>
        <taxon>Bacteria</taxon>
        <taxon>Candidatus Eiseniibacteriota</taxon>
    </lineage>
</organism>
<dbReference type="AlphaFoldDB" id="A0A538U545"/>
<dbReference type="InterPro" id="IPR000089">
    <property type="entry name" value="Biotin_lipoyl"/>
</dbReference>
<dbReference type="SUPFAM" id="SSF51230">
    <property type="entry name" value="Single hybrid motif"/>
    <property type="match status" value="1"/>
</dbReference>
<dbReference type="InterPro" id="IPR001882">
    <property type="entry name" value="Biotin_BS"/>
</dbReference>
<dbReference type="Proteomes" id="UP000319836">
    <property type="component" value="Unassembled WGS sequence"/>
</dbReference>
<dbReference type="PROSITE" id="PS00188">
    <property type="entry name" value="BIOTIN"/>
    <property type="match status" value="1"/>
</dbReference>
<accession>A0A538U545</accession>
<sequence>MPGVVTKVLVAEGEDVRKGQPLLAVEAMKMEHLIRAPREGRIARVLARAGEMVSGGVPLVELEGEAR</sequence>